<dbReference type="Gene3D" id="1.10.40.30">
    <property type="entry name" value="Fumarase/aspartase (C-terminal domain)"/>
    <property type="match status" value="1"/>
</dbReference>
<keyword evidence="7 10" id="KW-0055">Arginine biosynthesis</keyword>
<dbReference type="FunFam" id="1.10.275.10:FF:000002">
    <property type="entry name" value="Argininosuccinate lyase"/>
    <property type="match status" value="1"/>
</dbReference>
<dbReference type="HOGENOM" id="CLU_027272_2_3_0"/>
<dbReference type="InterPro" id="IPR022761">
    <property type="entry name" value="Fumarate_lyase_N"/>
</dbReference>
<dbReference type="PANTHER" id="PTHR43814:SF1">
    <property type="entry name" value="ARGININOSUCCINATE LYASE"/>
    <property type="match status" value="1"/>
</dbReference>
<dbReference type="RefSeq" id="WP_013703579.1">
    <property type="nucleotide sequence ID" value="NC_015387.1"/>
</dbReference>
<dbReference type="OrthoDB" id="9769623at2"/>
<dbReference type="Pfam" id="PF00206">
    <property type="entry name" value="Lyase_1"/>
    <property type="match status" value="1"/>
</dbReference>
<dbReference type="GO" id="GO:0005829">
    <property type="term" value="C:cytosol"/>
    <property type="evidence" value="ECO:0007669"/>
    <property type="project" value="TreeGrafter"/>
</dbReference>
<sequence>MSQHPQKPWGGRFAEALDRLAEAFNNSLAFDRRLVLEDLEASLAHAEMLERQGILTPEEGARIREGLERIREEVLAGTFPWREAYEDVHMNVEARLIELVGEAGGKLHTARSRNDQVATDLRLWLRRELGEVLQAQAALRRALVAEAERHLGVVLPGYTHLQRAQPILLSHWFLAYYEMLTRDAGRVQDALRRMNESPLGAAALAGTGFPIDRHYTAARLGFTRPMANSIDAVASRDFVLEALSALAIGQVHLSRLAEELVLYSSFEFGFVELPDAFATGSSIMPQKKNPDIPELVRGKAGRVVGSLVALLTAVKGLPLAYNKDLQEDKEPLFDAVDTYKASLRLLAAMLPQLKWRPEVMRRAATSGYALATDLADYLARKGLPFREAHRVVGRMVRELHAQGRELETLTLEELQRYHPLFAADALELLDLEAALKSRASYGGTAPERVAEQIQAAKAALGGEDDGAGGI</sequence>
<dbReference type="FunFam" id="1.20.200.10:FF:000006">
    <property type="entry name" value="Argininosuccinate lyase"/>
    <property type="match status" value="1"/>
</dbReference>
<dbReference type="PRINTS" id="PR00145">
    <property type="entry name" value="ARGSUCLYASE"/>
</dbReference>
<dbReference type="Pfam" id="PF14698">
    <property type="entry name" value="ASL_C2"/>
    <property type="match status" value="1"/>
</dbReference>
<evidence type="ECO:0000256" key="3">
    <source>
        <dbReference type="ARBA" id="ARBA00004941"/>
    </source>
</evidence>
<dbReference type="HAMAP" id="MF_00006">
    <property type="entry name" value="Arg_succ_lyase"/>
    <property type="match status" value="1"/>
</dbReference>
<evidence type="ECO:0000256" key="4">
    <source>
        <dbReference type="ARBA" id="ARBA00005552"/>
    </source>
</evidence>
<dbReference type="EMBL" id="CP002630">
    <property type="protein sequence ID" value="AEB11527.1"/>
    <property type="molecule type" value="Genomic_DNA"/>
</dbReference>
<dbReference type="NCBIfam" id="TIGR00838">
    <property type="entry name" value="argH"/>
    <property type="match status" value="1"/>
</dbReference>
<evidence type="ECO:0000256" key="2">
    <source>
        <dbReference type="ARBA" id="ARBA00004496"/>
    </source>
</evidence>
<dbReference type="KEGG" id="mhd:Marky_0777"/>
<keyword evidence="14" id="KW-1185">Reference proteome</keyword>
<evidence type="ECO:0000256" key="8">
    <source>
        <dbReference type="ARBA" id="ARBA00022605"/>
    </source>
</evidence>
<accession>F2NM57</accession>
<reference evidence="13 14" key="1">
    <citation type="journal article" date="2012" name="Stand. Genomic Sci.">
        <title>Complete genome sequence of the aerobic, heterotroph Marinithermus hydrothermalis type strain (T1(T)) from a deep-sea hydrothermal vent chimney.</title>
        <authorList>
            <person name="Copeland A."/>
            <person name="Gu W."/>
            <person name="Yasawong M."/>
            <person name="Lapidus A."/>
            <person name="Lucas S."/>
            <person name="Deshpande S."/>
            <person name="Pagani I."/>
            <person name="Tapia R."/>
            <person name="Cheng J.F."/>
            <person name="Goodwin L.A."/>
            <person name="Pitluck S."/>
            <person name="Liolios K."/>
            <person name="Ivanova N."/>
            <person name="Mavromatis K."/>
            <person name="Mikhailova N."/>
            <person name="Pati A."/>
            <person name="Chen A."/>
            <person name="Palaniappan K."/>
            <person name="Land M."/>
            <person name="Pan C."/>
            <person name="Brambilla E.M."/>
            <person name="Rohde M."/>
            <person name="Tindall B.J."/>
            <person name="Sikorski J."/>
            <person name="Goker M."/>
            <person name="Detter J.C."/>
            <person name="Bristow J."/>
            <person name="Eisen J.A."/>
            <person name="Markowitz V."/>
            <person name="Hugenholtz P."/>
            <person name="Kyrpides N.C."/>
            <person name="Klenk H.P."/>
            <person name="Woyke T."/>
        </authorList>
    </citation>
    <scope>NUCLEOTIDE SEQUENCE [LARGE SCALE GENOMIC DNA]</scope>
    <source>
        <strain evidence="14">DSM 14884 / JCM 11576 / T1</strain>
    </source>
</reference>
<gene>
    <name evidence="10" type="primary">argH</name>
    <name evidence="13" type="ordered locus">Marky_0777</name>
</gene>
<dbReference type="Gene3D" id="1.20.200.10">
    <property type="entry name" value="Fumarase/aspartase (Central domain)"/>
    <property type="match status" value="1"/>
</dbReference>
<keyword evidence="9 10" id="KW-0456">Lyase</keyword>
<dbReference type="InterPro" id="IPR024083">
    <property type="entry name" value="Fumarase/histidase_N"/>
</dbReference>
<dbReference type="STRING" id="869210.Marky_0777"/>
<comment type="similarity">
    <text evidence="4">In the N-terminal section; belongs to the lyase 1 family. Argininosuccinate lyase subfamily.</text>
</comment>
<evidence type="ECO:0000313" key="14">
    <source>
        <dbReference type="Proteomes" id="UP000007030"/>
    </source>
</evidence>
<dbReference type="AlphaFoldDB" id="F2NM57"/>
<dbReference type="eggNOG" id="COG0165">
    <property type="taxonomic scope" value="Bacteria"/>
</dbReference>
<dbReference type="PANTHER" id="PTHR43814">
    <property type="entry name" value="ARGININOSUCCINATE LYASE"/>
    <property type="match status" value="1"/>
</dbReference>
<evidence type="ECO:0000256" key="6">
    <source>
        <dbReference type="ARBA" id="ARBA00022490"/>
    </source>
</evidence>
<comment type="catalytic activity">
    <reaction evidence="1 10">
        <text>2-(N(omega)-L-arginino)succinate = fumarate + L-arginine</text>
        <dbReference type="Rhea" id="RHEA:24020"/>
        <dbReference type="ChEBI" id="CHEBI:29806"/>
        <dbReference type="ChEBI" id="CHEBI:32682"/>
        <dbReference type="ChEBI" id="CHEBI:57472"/>
        <dbReference type="EC" id="4.3.2.1"/>
    </reaction>
</comment>
<keyword evidence="6 10" id="KW-0963">Cytoplasm</keyword>
<comment type="subcellular location">
    <subcellularLocation>
        <location evidence="2 10">Cytoplasm</location>
    </subcellularLocation>
</comment>
<dbReference type="InterPro" id="IPR009049">
    <property type="entry name" value="Argininosuccinate_lyase"/>
</dbReference>
<dbReference type="PROSITE" id="PS00163">
    <property type="entry name" value="FUMARATE_LYASES"/>
    <property type="match status" value="1"/>
</dbReference>
<dbReference type="UniPathway" id="UPA00068">
    <property type="reaction ID" value="UER00114"/>
</dbReference>
<organism evidence="13 14">
    <name type="scientific">Marinithermus hydrothermalis (strain DSM 14884 / JCM 11576 / T1)</name>
    <dbReference type="NCBI Taxonomy" id="869210"/>
    <lineage>
        <taxon>Bacteria</taxon>
        <taxon>Thermotogati</taxon>
        <taxon>Deinococcota</taxon>
        <taxon>Deinococci</taxon>
        <taxon>Thermales</taxon>
        <taxon>Thermaceae</taxon>
        <taxon>Marinithermus</taxon>
    </lineage>
</organism>
<dbReference type="InterPro" id="IPR029419">
    <property type="entry name" value="Arg_succ_lyase_C"/>
</dbReference>
<feature type="domain" description="Argininosuccinate lyase C-terminal" evidence="12">
    <location>
        <begin position="368"/>
        <end position="435"/>
    </location>
</feature>
<dbReference type="CDD" id="cd01359">
    <property type="entry name" value="Argininosuccinate_lyase"/>
    <property type="match status" value="1"/>
</dbReference>
<dbReference type="EC" id="4.3.2.1" evidence="5 10"/>
<dbReference type="InterPro" id="IPR020557">
    <property type="entry name" value="Fumarate_lyase_CS"/>
</dbReference>
<evidence type="ECO:0000256" key="1">
    <source>
        <dbReference type="ARBA" id="ARBA00000985"/>
    </source>
</evidence>
<evidence type="ECO:0000256" key="5">
    <source>
        <dbReference type="ARBA" id="ARBA00012338"/>
    </source>
</evidence>
<evidence type="ECO:0000313" key="13">
    <source>
        <dbReference type="EMBL" id="AEB11527.1"/>
    </source>
</evidence>
<dbReference type="SUPFAM" id="SSF48557">
    <property type="entry name" value="L-aspartase-like"/>
    <property type="match status" value="1"/>
</dbReference>
<comment type="similarity">
    <text evidence="10">Belongs to the lyase 1 family. Argininosuccinate lyase subfamily.</text>
</comment>
<evidence type="ECO:0000259" key="12">
    <source>
        <dbReference type="Pfam" id="PF14698"/>
    </source>
</evidence>
<name>F2NM57_MARHT</name>
<dbReference type="PRINTS" id="PR00149">
    <property type="entry name" value="FUMRATELYASE"/>
</dbReference>
<keyword evidence="8 10" id="KW-0028">Amino-acid biosynthesis</keyword>
<dbReference type="Proteomes" id="UP000007030">
    <property type="component" value="Chromosome"/>
</dbReference>
<dbReference type="FunFam" id="1.10.40.30:FF:000001">
    <property type="entry name" value="Argininosuccinate lyase"/>
    <property type="match status" value="1"/>
</dbReference>
<dbReference type="GO" id="GO:0042450">
    <property type="term" value="P:L-arginine biosynthetic process via ornithine"/>
    <property type="evidence" value="ECO:0007669"/>
    <property type="project" value="UniProtKB-UniRule"/>
</dbReference>
<dbReference type="InterPro" id="IPR000362">
    <property type="entry name" value="Fumarate_lyase_fam"/>
</dbReference>
<comment type="pathway">
    <text evidence="3 10">Amino-acid biosynthesis; L-arginine biosynthesis; L-arginine from L-ornithine and carbamoyl phosphate: step 3/3.</text>
</comment>
<evidence type="ECO:0000256" key="7">
    <source>
        <dbReference type="ARBA" id="ARBA00022571"/>
    </source>
</evidence>
<evidence type="ECO:0000259" key="11">
    <source>
        <dbReference type="Pfam" id="PF00206"/>
    </source>
</evidence>
<protein>
    <recommendedName>
        <fullName evidence="5 10">Argininosuccinate lyase</fullName>
        <shortName evidence="10">ASAL</shortName>
        <ecNumber evidence="5 10">4.3.2.1</ecNumber>
    </recommendedName>
    <alternativeName>
        <fullName evidence="10">Arginosuccinase</fullName>
    </alternativeName>
</protein>
<dbReference type="InterPro" id="IPR008948">
    <property type="entry name" value="L-Aspartase-like"/>
</dbReference>
<evidence type="ECO:0000256" key="10">
    <source>
        <dbReference type="HAMAP-Rule" id="MF_00006"/>
    </source>
</evidence>
<dbReference type="GO" id="GO:0004056">
    <property type="term" value="F:argininosuccinate lyase activity"/>
    <property type="evidence" value="ECO:0007669"/>
    <property type="project" value="UniProtKB-UniRule"/>
</dbReference>
<evidence type="ECO:0000256" key="9">
    <source>
        <dbReference type="ARBA" id="ARBA00023239"/>
    </source>
</evidence>
<feature type="domain" description="Fumarate lyase N-terminal" evidence="11">
    <location>
        <begin position="11"/>
        <end position="305"/>
    </location>
</feature>
<dbReference type="Gene3D" id="1.10.275.10">
    <property type="entry name" value="Fumarase/aspartase (N-terminal domain)"/>
    <property type="match status" value="1"/>
</dbReference>
<proteinExistence type="inferred from homology"/>